<evidence type="ECO:0000313" key="2">
    <source>
        <dbReference type="Proteomes" id="UP000324800"/>
    </source>
</evidence>
<proteinExistence type="predicted"/>
<evidence type="ECO:0000313" key="1">
    <source>
        <dbReference type="EMBL" id="KAA6379157.1"/>
    </source>
</evidence>
<name>A0A5J4V9I6_9EUKA</name>
<sequence length="39" mass="4237">QSSFRAPSGDIILLVQHCILTALVLAESIRIRQSDASLN</sequence>
<dbReference type="Proteomes" id="UP000324800">
    <property type="component" value="Unassembled WGS sequence"/>
</dbReference>
<dbReference type="EMBL" id="SNRW01008668">
    <property type="protein sequence ID" value="KAA6379157.1"/>
    <property type="molecule type" value="Genomic_DNA"/>
</dbReference>
<comment type="caution">
    <text evidence="1">The sequence shown here is derived from an EMBL/GenBank/DDBJ whole genome shotgun (WGS) entry which is preliminary data.</text>
</comment>
<dbReference type="AlphaFoldDB" id="A0A5J4V9I6"/>
<accession>A0A5J4V9I6</accession>
<reference evidence="1 2" key="1">
    <citation type="submission" date="2019-03" db="EMBL/GenBank/DDBJ databases">
        <title>Single cell metagenomics reveals metabolic interactions within the superorganism composed of flagellate Streblomastix strix and complex community of Bacteroidetes bacteria on its surface.</title>
        <authorList>
            <person name="Treitli S.C."/>
            <person name="Kolisko M."/>
            <person name="Husnik F."/>
            <person name="Keeling P."/>
            <person name="Hampl V."/>
        </authorList>
    </citation>
    <scope>NUCLEOTIDE SEQUENCE [LARGE SCALE GENOMIC DNA]</scope>
    <source>
        <strain evidence="1">ST1C</strain>
    </source>
</reference>
<protein>
    <submittedName>
        <fullName evidence="1">Uncharacterized protein</fullName>
    </submittedName>
</protein>
<feature type="non-terminal residue" evidence="1">
    <location>
        <position position="1"/>
    </location>
</feature>
<gene>
    <name evidence="1" type="ORF">EZS28_025314</name>
</gene>
<organism evidence="1 2">
    <name type="scientific">Streblomastix strix</name>
    <dbReference type="NCBI Taxonomy" id="222440"/>
    <lineage>
        <taxon>Eukaryota</taxon>
        <taxon>Metamonada</taxon>
        <taxon>Preaxostyla</taxon>
        <taxon>Oxymonadida</taxon>
        <taxon>Streblomastigidae</taxon>
        <taxon>Streblomastix</taxon>
    </lineage>
</organism>